<proteinExistence type="predicted"/>
<comment type="caution">
    <text evidence="1">The sequence shown here is derived from an EMBL/GenBank/DDBJ whole genome shotgun (WGS) entry which is preliminary data.</text>
</comment>
<gene>
    <name evidence="1" type="ORF">QF030_001617</name>
</gene>
<evidence type="ECO:0000313" key="1">
    <source>
        <dbReference type="EMBL" id="MDQ0579439.1"/>
    </source>
</evidence>
<sequence length="142" mass="15706">MATRADGQTGLKVARDPVGDWGTGNFDNDTAADHLSILTDRLITEVADAMSGDPVGIEPDEYWGVAVPANLELLALMARQSYVGASLPEAEVVEGWKKTYLAVWEGYIDELEVSPDYQDDRRAVLIRTFDELARLGRERDSY</sequence>
<accession>A0ABU0NK20</accession>
<keyword evidence="2" id="KW-1185">Reference proteome</keyword>
<reference evidence="1 2" key="1">
    <citation type="submission" date="2023-07" db="EMBL/GenBank/DDBJ databases">
        <title>Comparative genomics of wheat-associated soil bacteria to identify genetic determinants of phenazine resistance.</title>
        <authorList>
            <person name="Mouncey N."/>
        </authorList>
    </citation>
    <scope>NUCLEOTIDE SEQUENCE [LARGE SCALE GENOMIC DNA]</scope>
    <source>
        <strain evidence="1 2">B2I6</strain>
    </source>
</reference>
<dbReference type="EMBL" id="JAUSWV010000002">
    <property type="protein sequence ID" value="MDQ0579439.1"/>
    <property type="molecule type" value="Genomic_DNA"/>
</dbReference>
<evidence type="ECO:0000313" key="2">
    <source>
        <dbReference type="Proteomes" id="UP001230654"/>
    </source>
</evidence>
<organism evidence="1 2">
    <name type="scientific">Streptomyces rishiriensis</name>
    <dbReference type="NCBI Taxonomy" id="68264"/>
    <lineage>
        <taxon>Bacteria</taxon>
        <taxon>Bacillati</taxon>
        <taxon>Actinomycetota</taxon>
        <taxon>Actinomycetes</taxon>
        <taxon>Kitasatosporales</taxon>
        <taxon>Streptomycetaceae</taxon>
        <taxon>Streptomyces</taxon>
    </lineage>
</organism>
<dbReference type="Proteomes" id="UP001230654">
    <property type="component" value="Unassembled WGS sequence"/>
</dbReference>
<protein>
    <submittedName>
        <fullName evidence="1">Ribosomal protein S18 acetylase RimI-like enzyme</fullName>
    </submittedName>
</protein>
<name>A0ABU0NK20_STRRH</name>